<dbReference type="Proteomes" id="UP000293562">
    <property type="component" value="Unassembled WGS sequence"/>
</dbReference>
<name>A0A4Q7VH49_9BACT</name>
<proteinExistence type="predicted"/>
<keyword evidence="1" id="KW-0472">Membrane</keyword>
<evidence type="ECO:0000256" key="1">
    <source>
        <dbReference type="SAM" id="Phobius"/>
    </source>
</evidence>
<keyword evidence="1" id="KW-1133">Transmembrane helix</keyword>
<keyword evidence="3" id="KW-1185">Reference proteome</keyword>
<keyword evidence="1" id="KW-0812">Transmembrane</keyword>
<gene>
    <name evidence="2" type="ORF">EV201_0019</name>
</gene>
<organism evidence="2 3">
    <name type="scientific">Ancylomarina subtilis</name>
    <dbReference type="NCBI Taxonomy" id="1639035"/>
    <lineage>
        <taxon>Bacteria</taxon>
        <taxon>Pseudomonadati</taxon>
        <taxon>Bacteroidota</taxon>
        <taxon>Bacteroidia</taxon>
        <taxon>Marinilabiliales</taxon>
        <taxon>Marinifilaceae</taxon>
        <taxon>Ancylomarina</taxon>
    </lineage>
</organism>
<reference evidence="2 3" key="1">
    <citation type="submission" date="2019-02" db="EMBL/GenBank/DDBJ databases">
        <title>Genomic Encyclopedia of Type Strains, Phase IV (KMG-IV): sequencing the most valuable type-strain genomes for metagenomic binning, comparative biology and taxonomic classification.</title>
        <authorList>
            <person name="Goeker M."/>
        </authorList>
    </citation>
    <scope>NUCLEOTIDE SEQUENCE [LARGE SCALE GENOMIC DNA]</scope>
    <source>
        <strain evidence="2 3">DSM 28825</strain>
    </source>
</reference>
<protein>
    <submittedName>
        <fullName evidence="2">Uncharacterized protein</fullName>
    </submittedName>
</protein>
<evidence type="ECO:0000313" key="3">
    <source>
        <dbReference type="Proteomes" id="UP000293562"/>
    </source>
</evidence>
<sequence>MIPTVDRYLISEYFILYVLHVNILTNIHITVFYS</sequence>
<dbReference type="EMBL" id="SHKN01000001">
    <property type="protein sequence ID" value="RZT95400.1"/>
    <property type="molecule type" value="Genomic_DNA"/>
</dbReference>
<evidence type="ECO:0000313" key="2">
    <source>
        <dbReference type="EMBL" id="RZT95400.1"/>
    </source>
</evidence>
<feature type="transmembrane region" description="Helical" evidence="1">
    <location>
        <begin position="14"/>
        <end position="33"/>
    </location>
</feature>
<comment type="caution">
    <text evidence="2">The sequence shown here is derived from an EMBL/GenBank/DDBJ whole genome shotgun (WGS) entry which is preliminary data.</text>
</comment>
<accession>A0A4Q7VH49</accession>
<dbReference type="AlphaFoldDB" id="A0A4Q7VH49"/>